<feature type="signal peptide" evidence="1">
    <location>
        <begin position="1"/>
        <end position="25"/>
    </location>
</feature>
<dbReference type="Proteomes" id="UP000235616">
    <property type="component" value="Unassembled WGS sequence"/>
</dbReference>
<gene>
    <name evidence="2" type="ORF">C0Z18_21765</name>
</gene>
<organism evidence="2 3">
    <name type="scientific">Trinickia dabaoshanensis</name>
    <dbReference type="NCBI Taxonomy" id="564714"/>
    <lineage>
        <taxon>Bacteria</taxon>
        <taxon>Pseudomonadati</taxon>
        <taxon>Pseudomonadota</taxon>
        <taxon>Betaproteobacteria</taxon>
        <taxon>Burkholderiales</taxon>
        <taxon>Burkholderiaceae</taxon>
        <taxon>Trinickia</taxon>
    </lineage>
</organism>
<evidence type="ECO:0000313" key="3">
    <source>
        <dbReference type="Proteomes" id="UP000235616"/>
    </source>
</evidence>
<dbReference type="OrthoDB" id="9813892at2"/>
<evidence type="ECO:0000256" key="1">
    <source>
        <dbReference type="SAM" id="SignalP"/>
    </source>
</evidence>
<name>A0A2N7VIU8_9BURK</name>
<feature type="chain" id="PRO_5014989707" evidence="1">
    <location>
        <begin position="26"/>
        <end position="381"/>
    </location>
</feature>
<dbReference type="PANTHER" id="PTHR38792:SF3">
    <property type="entry name" value="BNR_ASP-BOX REPEAT DOMAIN PROTEIN (AFU_ORTHOLOGUE AFUA_7G06430)-RELATED"/>
    <property type="match status" value="1"/>
</dbReference>
<proteinExistence type="predicted"/>
<dbReference type="InterPro" id="IPR036278">
    <property type="entry name" value="Sialidase_sf"/>
</dbReference>
<dbReference type="CDD" id="cd15482">
    <property type="entry name" value="Sialidase_non-viral"/>
    <property type="match status" value="1"/>
</dbReference>
<evidence type="ECO:0000313" key="2">
    <source>
        <dbReference type="EMBL" id="PMS17084.1"/>
    </source>
</evidence>
<dbReference type="EMBL" id="PNYA01000021">
    <property type="protein sequence ID" value="PMS17084.1"/>
    <property type="molecule type" value="Genomic_DNA"/>
</dbReference>
<keyword evidence="3" id="KW-1185">Reference proteome</keyword>
<reference evidence="2 3" key="1">
    <citation type="submission" date="2018-01" db="EMBL/GenBank/DDBJ databases">
        <title>Whole genome analyses suggest that Burkholderia sensu lato contains two further novel genera in the rhizoxinica-symbiotica group Mycetohabitans gen. nov., and Trinickia gen. nov.: implications for the evolution of diazotrophy and nodulation in the Burkholderiaceae.</title>
        <authorList>
            <person name="Estrada-de los Santos P."/>
            <person name="Palmer M."/>
            <person name="Chavez-Ramirez B."/>
            <person name="Beukes C."/>
            <person name="Steenkamp E.T."/>
            <person name="Hirsch A.M."/>
            <person name="Manyaka P."/>
            <person name="Maluk M."/>
            <person name="Lafos M."/>
            <person name="Crook M."/>
            <person name="Gross E."/>
            <person name="Simon M.F."/>
            <person name="Bueno dos Reis Junior F."/>
            <person name="Poole P.S."/>
            <person name="Venter S.N."/>
            <person name="James E.K."/>
        </authorList>
    </citation>
    <scope>NUCLEOTIDE SEQUENCE [LARGE SCALE GENOMIC DNA]</scope>
    <source>
        <strain evidence="2 3">GIMN1.004</strain>
    </source>
</reference>
<comment type="caution">
    <text evidence="2">The sequence shown here is derived from an EMBL/GenBank/DDBJ whole genome shotgun (WGS) entry which is preliminary data.</text>
</comment>
<dbReference type="AlphaFoldDB" id="A0A2N7VIU8"/>
<dbReference type="Gene3D" id="2.120.10.10">
    <property type="match status" value="1"/>
</dbReference>
<keyword evidence="1" id="KW-0732">Signal</keyword>
<dbReference type="SUPFAM" id="SSF50939">
    <property type="entry name" value="Sialidases"/>
    <property type="match status" value="1"/>
</dbReference>
<dbReference type="RefSeq" id="WP_102647505.1">
    <property type="nucleotide sequence ID" value="NZ_PNYA01000021.1"/>
</dbReference>
<protein>
    <submittedName>
        <fullName evidence="2">Exo-alpha-sialidase</fullName>
    </submittedName>
</protein>
<sequence>MLKVWTSAIGIVLASSILLTTGARASTLLSQAPTADARVVRLTSSPVQADRGKLVVSAISPAGGKHVDVYLGDELSHSFAPIGKIDDPAFASGLCCGTLFELPKQIGSLPKGALLWAASVGQNAPNRRMAIKVYVSEDEGRTWRYSSEIDSPNQGGLWEPEFTVDRSGTLVMFFSDETDKARHSQTIKKARSDDGTNWRDIGYVVASDIQADRPGMPVTRRLANGRWMMTYELGGPAHFIVYYRLSDDGWNWGTPSNVGNEIRLPNGAFPAHAPRFTVMPDGAIALVGQLVETPNLKRGARNGRVLLENAAGDPATPWRTLPAPLPVPDACSETCPDHQWCPNYSSALLPSADGTQVLEFASHWTSGACMTSYGWGAWRNP</sequence>
<accession>A0A2N7VIU8</accession>
<dbReference type="PANTHER" id="PTHR38792">
    <property type="entry name" value="BNR/ASP-BOX REPEAT DOMAIN PROTEIN (AFU_ORTHOLOGUE AFUA_7G06430)-RELATED"/>
    <property type="match status" value="1"/>
</dbReference>